<dbReference type="RefSeq" id="WP_179422748.1">
    <property type="nucleotide sequence ID" value="NZ_JACCAB010000001.1"/>
</dbReference>
<feature type="signal peptide" evidence="1">
    <location>
        <begin position="1"/>
        <end position="19"/>
    </location>
</feature>
<dbReference type="PROSITE" id="PS51257">
    <property type="entry name" value="PROKAR_LIPOPROTEIN"/>
    <property type="match status" value="1"/>
</dbReference>
<dbReference type="AlphaFoldDB" id="A0A852WGI9"/>
<reference evidence="2 3" key="1">
    <citation type="submission" date="2020-07" db="EMBL/GenBank/DDBJ databases">
        <title>Sequencing the genomes of 1000 actinobacteria strains.</title>
        <authorList>
            <person name="Klenk H.-P."/>
        </authorList>
    </citation>
    <scope>NUCLEOTIDE SEQUENCE [LARGE SCALE GENOMIC DNA]</scope>
    <source>
        <strain evidence="2 3">DSM 23987</strain>
    </source>
</reference>
<dbReference type="Proteomes" id="UP000573599">
    <property type="component" value="Unassembled WGS sequence"/>
</dbReference>
<accession>A0A852WGI9</accession>
<evidence type="ECO:0000313" key="2">
    <source>
        <dbReference type="EMBL" id="NYG08373.1"/>
    </source>
</evidence>
<evidence type="ECO:0000313" key="3">
    <source>
        <dbReference type="Proteomes" id="UP000573599"/>
    </source>
</evidence>
<feature type="chain" id="PRO_5038919980" evidence="1">
    <location>
        <begin position="20"/>
        <end position="383"/>
    </location>
</feature>
<evidence type="ECO:0000256" key="1">
    <source>
        <dbReference type="SAM" id="SignalP"/>
    </source>
</evidence>
<comment type="caution">
    <text evidence="2">The sequence shown here is derived from an EMBL/GenBank/DDBJ whole genome shotgun (WGS) entry which is preliminary data.</text>
</comment>
<name>A0A852WGI9_9MICO</name>
<keyword evidence="3" id="KW-1185">Reference proteome</keyword>
<keyword evidence="1" id="KW-0732">Signal</keyword>
<organism evidence="2 3">
    <name type="scientific">Pedococcus badiiscoriae</name>
    <dbReference type="NCBI Taxonomy" id="642776"/>
    <lineage>
        <taxon>Bacteria</taxon>
        <taxon>Bacillati</taxon>
        <taxon>Actinomycetota</taxon>
        <taxon>Actinomycetes</taxon>
        <taxon>Micrococcales</taxon>
        <taxon>Intrasporangiaceae</taxon>
        <taxon>Pedococcus</taxon>
    </lineage>
</organism>
<dbReference type="EMBL" id="JACCAB010000001">
    <property type="protein sequence ID" value="NYG08373.1"/>
    <property type="molecule type" value="Genomic_DNA"/>
</dbReference>
<gene>
    <name evidence="2" type="ORF">BJ986_002860</name>
</gene>
<protein>
    <submittedName>
        <fullName evidence="2">Uncharacterized protein</fullName>
    </submittedName>
</protein>
<sequence length="383" mass="39517">MGPVRAVVLAMLLTLAVSTGCTSPAKPASTGGALAAAPLAWERLSLPDGLSAVTLATQGDQVLVGAYATGRPHPRLLRGRDPASLRPVPLSPRSPYAFEARWFSLAVHGSVVEAVGGARGGAHGNYRWSTWSGTSSGLAEQEQPFGVFGSWGAGDLVGIAFAGSEPVVLGAWQSDRTGLDIATWLRTGARWRRQSSTGTALGSTSHELVSAGAIAGDGSGLILSGSVTRLQPGAIRVDPAVWTTTAAGAPWSRVDLPRQPGTAPSEAHAATCSPARCLVVGAVGGRLCAWELHGTSARRLAGIPTPTLPDNGRALAPLALGDRDLVMVPVQGGSQLLTRRGETWSTRAGPPTGEPVSWVAHGQEVWLVTRDSAGVGTLWRTRP</sequence>
<proteinExistence type="predicted"/>